<dbReference type="Proteomes" id="UP000190813">
    <property type="component" value="Unassembled WGS sequence"/>
</dbReference>
<gene>
    <name evidence="2" type="ORF">BAZ10_18205</name>
</gene>
<dbReference type="AlphaFoldDB" id="A0A1T3MZL4"/>
<keyword evidence="3" id="KW-1185">Reference proteome</keyword>
<dbReference type="SUPFAM" id="SSF56925">
    <property type="entry name" value="OMPA-like"/>
    <property type="match status" value="1"/>
</dbReference>
<dbReference type="EMBL" id="MAHX01000002">
    <property type="protein sequence ID" value="OPC69800.1"/>
    <property type="molecule type" value="Genomic_DNA"/>
</dbReference>
<organism evidence="2 3">
    <name type="scientific">Elizabethkingia occulta</name>
    <dbReference type="NCBI Taxonomy" id="1867263"/>
    <lineage>
        <taxon>Bacteria</taxon>
        <taxon>Pseudomonadati</taxon>
        <taxon>Bacteroidota</taxon>
        <taxon>Flavobacteriia</taxon>
        <taxon>Flavobacteriales</taxon>
        <taxon>Weeksellaceae</taxon>
        <taxon>Elizabethkingia</taxon>
    </lineage>
</organism>
<sequence length="167" mass="17966">MKKTLLLGAFALLGFAASAQTTGQFKIGANVGIPVGDASDVSNFTLGLDAAYQWRVAENFDLGIATGYHHFFGKNISIMGYDVKVKDFGFIPVAASAQYSIDPKFFIGADLGYGISTNSDVTKGGFYYQPKIGYQQPNWELYLGYKGISVDGGNIGSVNLGFNFKLK</sequence>
<dbReference type="InterPro" id="IPR011250">
    <property type="entry name" value="OMP/PagP_B-barrel"/>
</dbReference>
<reference evidence="2 3" key="1">
    <citation type="submission" date="2016-06" db="EMBL/GenBank/DDBJ databases">
        <title>Revisiting the taxonomy of the Elizabethkingia Genus based on Whole-Genome Sequencing, Optical Mapping, and MALDI-TOF.</title>
        <authorList>
            <person name="Nicholson A.C."/>
        </authorList>
    </citation>
    <scope>NUCLEOTIDE SEQUENCE [LARGE SCALE GENOMIC DNA]</scope>
    <source>
        <strain evidence="2 3">G4070</strain>
    </source>
</reference>
<evidence type="ECO:0000313" key="2">
    <source>
        <dbReference type="EMBL" id="OPC69800.1"/>
    </source>
</evidence>
<evidence type="ECO:0000256" key="1">
    <source>
        <dbReference type="SAM" id="SignalP"/>
    </source>
</evidence>
<accession>A0A1T3MZL4</accession>
<protein>
    <submittedName>
        <fullName evidence="2">Uncharacterized protein</fullName>
    </submittedName>
</protein>
<name>A0A1T3MZL4_9FLAO</name>
<dbReference type="RefSeq" id="WP_078770493.1">
    <property type="nucleotide sequence ID" value="NZ_CBCSBR010000012.1"/>
</dbReference>
<feature type="chain" id="PRO_5013227633" evidence="1">
    <location>
        <begin position="20"/>
        <end position="167"/>
    </location>
</feature>
<feature type="signal peptide" evidence="1">
    <location>
        <begin position="1"/>
        <end position="19"/>
    </location>
</feature>
<evidence type="ECO:0000313" key="3">
    <source>
        <dbReference type="Proteomes" id="UP000190813"/>
    </source>
</evidence>
<comment type="caution">
    <text evidence="2">The sequence shown here is derived from an EMBL/GenBank/DDBJ whole genome shotgun (WGS) entry which is preliminary data.</text>
</comment>
<keyword evidence="1" id="KW-0732">Signal</keyword>
<proteinExistence type="predicted"/>